<evidence type="ECO:0000313" key="7">
    <source>
        <dbReference type="Proteomes" id="UP000054560"/>
    </source>
</evidence>
<dbReference type="OrthoDB" id="429520at2759"/>
<dbReference type="GO" id="GO:0030833">
    <property type="term" value="P:regulation of actin filament polymerization"/>
    <property type="evidence" value="ECO:0007669"/>
    <property type="project" value="InterPro"/>
</dbReference>
<dbReference type="RefSeq" id="XP_014149831.1">
    <property type="nucleotide sequence ID" value="XM_014294356.1"/>
</dbReference>
<reference evidence="6 7" key="1">
    <citation type="submission" date="2011-02" db="EMBL/GenBank/DDBJ databases">
        <title>The Genome Sequence of Sphaeroforma arctica JP610.</title>
        <authorList>
            <consortium name="The Broad Institute Genome Sequencing Platform"/>
            <person name="Russ C."/>
            <person name="Cuomo C."/>
            <person name="Young S.K."/>
            <person name="Zeng Q."/>
            <person name="Gargeya S."/>
            <person name="Alvarado L."/>
            <person name="Berlin A."/>
            <person name="Chapman S.B."/>
            <person name="Chen Z."/>
            <person name="Freedman E."/>
            <person name="Gellesch M."/>
            <person name="Goldberg J."/>
            <person name="Griggs A."/>
            <person name="Gujja S."/>
            <person name="Heilman E."/>
            <person name="Heiman D."/>
            <person name="Howarth C."/>
            <person name="Mehta T."/>
            <person name="Neiman D."/>
            <person name="Pearson M."/>
            <person name="Roberts A."/>
            <person name="Saif S."/>
            <person name="Shea T."/>
            <person name="Shenoy N."/>
            <person name="Sisk P."/>
            <person name="Stolte C."/>
            <person name="Sykes S."/>
            <person name="White J."/>
            <person name="Yandava C."/>
            <person name="Burger G."/>
            <person name="Gray M.W."/>
            <person name="Holland P.W.H."/>
            <person name="King N."/>
            <person name="Lang F.B.F."/>
            <person name="Roger A.J."/>
            <person name="Ruiz-Trillo I."/>
            <person name="Haas B."/>
            <person name="Nusbaum C."/>
            <person name="Birren B."/>
        </authorList>
    </citation>
    <scope>NUCLEOTIDE SEQUENCE [LARGE SCALE GENOMIC DNA]</scope>
    <source>
        <strain evidence="6 7">JP610</strain>
    </source>
</reference>
<dbReference type="GO" id="GO:0005885">
    <property type="term" value="C:Arp2/3 protein complex"/>
    <property type="evidence" value="ECO:0007669"/>
    <property type="project" value="InterPro"/>
</dbReference>
<dbReference type="PANTHER" id="PTHR12644">
    <property type="entry name" value="ARP2/3 COMPLEX 16 KD SUBUNIT P16-ARC"/>
    <property type="match status" value="1"/>
</dbReference>
<comment type="subcellular location">
    <subcellularLocation>
        <location evidence="1">Cytoplasm</location>
        <location evidence="1">Cytoskeleton</location>
    </subcellularLocation>
</comment>
<dbReference type="Gene3D" id="1.25.40.190">
    <property type="entry name" value="Actin-related protein 2/3 complex subunit 5"/>
    <property type="match status" value="1"/>
</dbReference>
<evidence type="ECO:0000256" key="3">
    <source>
        <dbReference type="ARBA" id="ARBA00022490"/>
    </source>
</evidence>
<comment type="similarity">
    <text evidence="2 5">Belongs to the ARPC5 family.</text>
</comment>
<evidence type="ECO:0000256" key="1">
    <source>
        <dbReference type="ARBA" id="ARBA00004245"/>
    </source>
</evidence>
<dbReference type="eggNOG" id="KOG3380">
    <property type="taxonomic scope" value="Eukaryota"/>
</dbReference>
<dbReference type="AlphaFoldDB" id="A0A0L0FGM1"/>
<name>A0A0L0FGM1_9EUKA</name>
<dbReference type="EMBL" id="KQ243348">
    <property type="protein sequence ID" value="KNC75929.1"/>
    <property type="molecule type" value="Genomic_DNA"/>
</dbReference>
<comment type="function">
    <text evidence="5">Functions as component of the Arp2/3 complex which is involved in regulation of actin polymerization and together with an activating nucleation-promoting factor (NPF) mediates the formation of branched actin networks. Arp2/3 complex plays a critical role in the control of cell morphogenesis via the modulation of cell polarity development.</text>
</comment>
<organism evidence="6 7">
    <name type="scientific">Sphaeroforma arctica JP610</name>
    <dbReference type="NCBI Taxonomy" id="667725"/>
    <lineage>
        <taxon>Eukaryota</taxon>
        <taxon>Ichthyosporea</taxon>
        <taxon>Ichthyophonida</taxon>
        <taxon>Sphaeroforma</taxon>
    </lineage>
</organism>
<accession>A0A0L0FGM1</accession>
<protein>
    <recommendedName>
        <fullName evidence="5">Actin-related protein 2/3 complex subunit 5</fullName>
    </recommendedName>
</protein>
<evidence type="ECO:0000256" key="5">
    <source>
        <dbReference type="RuleBase" id="RU004301"/>
    </source>
</evidence>
<evidence type="ECO:0000256" key="4">
    <source>
        <dbReference type="ARBA" id="ARBA00023212"/>
    </source>
</evidence>
<dbReference type="InterPro" id="IPR036743">
    <property type="entry name" value="ARPC5_sf"/>
</dbReference>
<evidence type="ECO:0000313" key="6">
    <source>
        <dbReference type="EMBL" id="KNC75929.1"/>
    </source>
</evidence>
<sequence>MVSSGKSSAALKEAAGAPMYRASQAVKDALVIAVGEVFASFKSANIKQAVEDLSEEERDVALKYVFRCMELPQTTNCATVLGFHKAIVEAGGEGAIVRVMMDRQRV</sequence>
<dbReference type="STRING" id="667725.A0A0L0FGM1"/>
<dbReference type="InterPro" id="IPR006789">
    <property type="entry name" value="ARPC5"/>
</dbReference>
<keyword evidence="4 5" id="KW-0206">Cytoskeleton</keyword>
<dbReference type="Pfam" id="PF04699">
    <property type="entry name" value="P16-Arc"/>
    <property type="match status" value="1"/>
</dbReference>
<evidence type="ECO:0000256" key="2">
    <source>
        <dbReference type="ARBA" id="ARBA00006084"/>
    </source>
</evidence>
<keyword evidence="7" id="KW-1185">Reference proteome</keyword>
<dbReference type="GeneID" id="25912057"/>
<keyword evidence="3" id="KW-0963">Cytoplasm</keyword>
<dbReference type="GO" id="GO:0034314">
    <property type="term" value="P:Arp2/3 complex-mediated actin nucleation"/>
    <property type="evidence" value="ECO:0007669"/>
    <property type="project" value="InterPro"/>
</dbReference>
<proteinExistence type="inferred from homology"/>
<dbReference type="SUPFAM" id="SSF69103">
    <property type="entry name" value="Arp2/3 complex 16 kDa subunit ARPC5"/>
    <property type="match status" value="1"/>
</dbReference>
<dbReference type="Proteomes" id="UP000054560">
    <property type="component" value="Unassembled WGS sequence"/>
</dbReference>
<gene>
    <name evidence="6" type="ORF">SARC_11553</name>
</gene>